<dbReference type="InterPro" id="IPR036789">
    <property type="entry name" value="Ribosomal_uL6-like_a/b-dom_sf"/>
</dbReference>
<comment type="similarity">
    <text evidence="5">Belongs to the universal ribosomal protein uL6 family.</text>
</comment>
<keyword evidence="6" id="KW-0694">RNA-binding</keyword>
<evidence type="ECO:0000256" key="6">
    <source>
        <dbReference type="RuleBase" id="RU003870"/>
    </source>
</evidence>
<evidence type="ECO:0000256" key="4">
    <source>
        <dbReference type="NCBIfam" id="TIGR03654"/>
    </source>
</evidence>
<dbReference type="InterPro" id="IPR019906">
    <property type="entry name" value="Ribosomal_uL6_bac-type"/>
</dbReference>
<organism evidence="8 9">
    <name type="scientific">Candidatus Gottesmanbacteria bacterium RBG_13_37_7</name>
    <dbReference type="NCBI Taxonomy" id="1798369"/>
    <lineage>
        <taxon>Bacteria</taxon>
        <taxon>Candidatus Gottesmaniibacteriota</taxon>
    </lineage>
</organism>
<feature type="domain" description="Large ribosomal subunit protein uL6 alpha-beta" evidence="7">
    <location>
        <begin position="88"/>
        <end position="161"/>
    </location>
</feature>
<name>A0A1F5YJ77_9BACT</name>
<evidence type="ECO:0000256" key="3">
    <source>
        <dbReference type="ARBA" id="ARBA00035454"/>
    </source>
</evidence>
<dbReference type="SUPFAM" id="SSF56053">
    <property type="entry name" value="Ribosomal protein L6"/>
    <property type="match status" value="2"/>
</dbReference>
<dbReference type="NCBIfam" id="TIGR03654">
    <property type="entry name" value="L6_bact"/>
    <property type="match status" value="1"/>
</dbReference>
<keyword evidence="2 5" id="KW-0687">Ribonucleoprotein</keyword>
<sequence length="183" mass="20053">MSRIGKKAIIIESDISVEVNNNKIMFSGPKGKFELTYPVSVTVEKKESQLLVSVNNDANNNLQGLYRSLIQNAVFGVKKGFIKTLELVGVGYRAETNGHQLTLHLGYSHVINIDAPKDINFQVDNNKISVVGIDKYLVGEIAATIRRTKPAEPYKGKGFRYVGEYIRKKAGKAAKTVGGVAAK</sequence>
<evidence type="ECO:0000256" key="5">
    <source>
        <dbReference type="RuleBase" id="RU003869"/>
    </source>
</evidence>
<evidence type="ECO:0000313" key="8">
    <source>
        <dbReference type="EMBL" id="OGG00113.1"/>
    </source>
</evidence>
<dbReference type="InterPro" id="IPR000702">
    <property type="entry name" value="Ribosomal_uL6-like"/>
</dbReference>
<dbReference type="Proteomes" id="UP000178230">
    <property type="component" value="Unassembled WGS sequence"/>
</dbReference>
<evidence type="ECO:0000259" key="7">
    <source>
        <dbReference type="Pfam" id="PF00347"/>
    </source>
</evidence>
<dbReference type="AlphaFoldDB" id="A0A1F5YJ77"/>
<evidence type="ECO:0000313" key="9">
    <source>
        <dbReference type="Proteomes" id="UP000178230"/>
    </source>
</evidence>
<accession>A0A1F5YJ77</accession>
<dbReference type="PANTHER" id="PTHR11655:SF14">
    <property type="entry name" value="LARGE RIBOSOMAL SUBUNIT PROTEIN UL6M"/>
    <property type="match status" value="1"/>
</dbReference>
<protein>
    <recommendedName>
        <fullName evidence="3 4">50S ribosomal protein L6</fullName>
    </recommendedName>
</protein>
<gene>
    <name evidence="8" type="ORF">A2Y99_04735</name>
</gene>
<reference evidence="8 9" key="1">
    <citation type="journal article" date="2016" name="Nat. Commun.">
        <title>Thousands of microbial genomes shed light on interconnected biogeochemical processes in an aquifer system.</title>
        <authorList>
            <person name="Anantharaman K."/>
            <person name="Brown C.T."/>
            <person name="Hug L.A."/>
            <person name="Sharon I."/>
            <person name="Castelle C.J."/>
            <person name="Probst A.J."/>
            <person name="Thomas B.C."/>
            <person name="Singh A."/>
            <person name="Wilkins M.J."/>
            <person name="Karaoz U."/>
            <person name="Brodie E.L."/>
            <person name="Williams K.H."/>
            <person name="Hubbard S.S."/>
            <person name="Banfield J.F."/>
        </authorList>
    </citation>
    <scope>NUCLEOTIDE SEQUENCE [LARGE SCALE GENOMIC DNA]</scope>
</reference>
<dbReference type="GO" id="GO:0019843">
    <property type="term" value="F:rRNA binding"/>
    <property type="evidence" value="ECO:0007669"/>
    <property type="project" value="UniProtKB-UniRule"/>
</dbReference>
<dbReference type="PIRSF" id="PIRSF002162">
    <property type="entry name" value="Ribosomal_L6"/>
    <property type="match status" value="1"/>
</dbReference>
<evidence type="ECO:0000256" key="2">
    <source>
        <dbReference type="ARBA" id="ARBA00023274"/>
    </source>
</evidence>
<proteinExistence type="inferred from homology"/>
<dbReference type="GO" id="GO:0022625">
    <property type="term" value="C:cytosolic large ribosomal subunit"/>
    <property type="evidence" value="ECO:0007669"/>
    <property type="project" value="UniProtKB-UniRule"/>
</dbReference>
<dbReference type="EMBL" id="MFIY01000024">
    <property type="protein sequence ID" value="OGG00113.1"/>
    <property type="molecule type" value="Genomic_DNA"/>
</dbReference>
<comment type="caution">
    <text evidence="8">The sequence shown here is derived from an EMBL/GenBank/DDBJ whole genome shotgun (WGS) entry which is preliminary data.</text>
</comment>
<dbReference type="Pfam" id="PF00347">
    <property type="entry name" value="Ribosomal_L6"/>
    <property type="match status" value="2"/>
</dbReference>
<dbReference type="GO" id="GO:0002181">
    <property type="term" value="P:cytoplasmic translation"/>
    <property type="evidence" value="ECO:0007669"/>
    <property type="project" value="TreeGrafter"/>
</dbReference>
<feature type="domain" description="Large ribosomal subunit protein uL6 alpha-beta" evidence="7">
    <location>
        <begin position="14"/>
        <end position="80"/>
    </location>
</feature>
<dbReference type="InterPro" id="IPR020040">
    <property type="entry name" value="Ribosomal_uL6_a/b-dom"/>
</dbReference>
<dbReference type="PRINTS" id="PR00059">
    <property type="entry name" value="RIBOSOMALL6"/>
</dbReference>
<comment type="function">
    <text evidence="6">This protein binds to the 23S rRNA, and is important in its secondary structure. It is located near the subunit interface in the base of the L7/L12 stalk, and near the tRNA binding site of the peptidyltransferase center.</text>
</comment>
<keyword evidence="1 5" id="KW-0689">Ribosomal protein</keyword>
<evidence type="ECO:0000256" key="1">
    <source>
        <dbReference type="ARBA" id="ARBA00022980"/>
    </source>
</evidence>
<dbReference type="GO" id="GO:0003735">
    <property type="term" value="F:structural constituent of ribosome"/>
    <property type="evidence" value="ECO:0007669"/>
    <property type="project" value="UniProtKB-UniRule"/>
</dbReference>
<dbReference type="PANTHER" id="PTHR11655">
    <property type="entry name" value="60S/50S RIBOSOMAL PROTEIN L6/L9"/>
    <property type="match status" value="1"/>
</dbReference>
<keyword evidence="6" id="KW-0699">rRNA-binding</keyword>
<dbReference type="Gene3D" id="3.90.930.12">
    <property type="entry name" value="Ribosomal protein L6, alpha-beta domain"/>
    <property type="match status" value="2"/>
</dbReference>